<evidence type="ECO:0000256" key="1">
    <source>
        <dbReference type="SAM" id="MobiDB-lite"/>
    </source>
</evidence>
<gene>
    <name evidence="2" type="ORF">SMTD_LOCUS7323</name>
</gene>
<dbReference type="AlphaFoldDB" id="A0A183NYY7"/>
<protein>
    <submittedName>
        <fullName evidence="2">Uncharacterized protein</fullName>
    </submittedName>
</protein>
<name>A0A183NYY7_9TREM</name>
<dbReference type="EMBL" id="UZAL01028139">
    <property type="protein sequence ID" value="VDP38759.1"/>
    <property type="molecule type" value="Genomic_DNA"/>
</dbReference>
<feature type="region of interest" description="Disordered" evidence="1">
    <location>
        <begin position="47"/>
        <end position="112"/>
    </location>
</feature>
<dbReference type="Proteomes" id="UP000269396">
    <property type="component" value="Unassembled WGS sequence"/>
</dbReference>
<accession>A0A183NYY7</accession>
<evidence type="ECO:0000313" key="3">
    <source>
        <dbReference type="Proteomes" id="UP000269396"/>
    </source>
</evidence>
<proteinExistence type="predicted"/>
<sequence length="112" mass="12578">MVVRGSRQEILDPGFVLLGTRHFFDEQLIVENGESSTQDIHSQKLSLKNNHHHQAQHQPQISKVSTFKSSHTSSTNRINRNESGNKLALKFTKSSNSTIQPLPSKPLVKHAN</sequence>
<feature type="compositionally biased region" description="Polar residues" evidence="1">
    <location>
        <begin position="92"/>
        <end position="101"/>
    </location>
</feature>
<evidence type="ECO:0000313" key="2">
    <source>
        <dbReference type="EMBL" id="VDP38759.1"/>
    </source>
</evidence>
<reference evidence="2 3" key="1">
    <citation type="submission" date="2018-11" db="EMBL/GenBank/DDBJ databases">
        <authorList>
            <consortium name="Pathogen Informatics"/>
        </authorList>
    </citation>
    <scope>NUCLEOTIDE SEQUENCE [LARGE SCALE GENOMIC DNA]</scope>
    <source>
        <strain>Denwood</strain>
        <strain evidence="3">Zambia</strain>
    </source>
</reference>
<feature type="compositionally biased region" description="Polar residues" evidence="1">
    <location>
        <begin position="61"/>
        <end position="84"/>
    </location>
</feature>
<dbReference type="STRING" id="31246.A0A183NYY7"/>
<organism evidence="2 3">
    <name type="scientific">Schistosoma mattheei</name>
    <dbReference type="NCBI Taxonomy" id="31246"/>
    <lineage>
        <taxon>Eukaryota</taxon>
        <taxon>Metazoa</taxon>
        <taxon>Spiralia</taxon>
        <taxon>Lophotrochozoa</taxon>
        <taxon>Platyhelminthes</taxon>
        <taxon>Trematoda</taxon>
        <taxon>Digenea</taxon>
        <taxon>Strigeidida</taxon>
        <taxon>Schistosomatoidea</taxon>
        <taxon>Schistosomatidae</taxon>
        <taxon>Schistosoma</taxon>
    </lineage>
</organism>
<keyword evidence="3" id="KW-1185">Reference proteome</keyword>